<evidence type="ECO:0000256" key="2">
    <source>
        <dbReference type="SAM" id="SignalP"/>
    </source>
</evidence>
<feature type="signal peptide" evidence="2">
    <location>
        <begin position="1"/>
        <end position="15"/>
    </location>
</feature>
<organism evidence="4 5">
    <name type="scientific">Caenorhabditis tropicalis</name>
    <dbReference type="NCBI Taxonomy" id="1561998"/>
    <lineage>
        <taxon>Eukaryota</taxon>
        <taxon>Metazoa</taxon>
        <taxon>Ecdysozoa</taxon>
        <taxon>Nematoda</taxon>
        <taxon>Chromadorea</taxon>
        <taxon>Rhabditida</taxon>
        <taxon>Rhabditina</taxon>
        <taxon>Rhabditomorpha</taxon>
        <taxon>Rhabditoidea</taxon>
        <taxon>Rhabditidae</taxon>
        <taxon>Peloderinae</taxon>
        <taxon>Caenorhabditis</taxon>
    </lineage>
</organism>
<evidence type="ECO:0000259" key="3">
    <source>
        <dbReference type="Pfam" id="PF01705"/>
    </source>
</evidence>
<feature type="transmembrane region" description="Helical" evidence="1">
    <location>
        <begin position="113"/>
        <end position="136"/>
    </location>
</feature>
<dbReference type="PANTHER" id="PTHR47520:SF10">
    <property type="entry name" value="CX DOMAIN-CONTAINING PROTEIN"/>
    <property type="match status" value="1"/>
</dbReference>
<feature type="domain" description="CX" evidence="3">
    <location>
        <begin position="50"/>
        <end position="107"/>
    </location>
</feature>
<evidence type="ECO:0000256" key="1">
    <source>
        <dbReference type="SAM" id="Phobius"/>
    </source>
</evidence>
<keyword evidence="1" id="KW-1133">Transmembrane helix</keyword>
<evidence type="ECO:0000313" key="5">
    <source>
        <dbReference type="WBParaSite" id="Csp11.Scaffold630.g21583.t1"/>
    </source>
</evidence>
<name>A0A1I7V1Y7_9PELO</name>
<sequence>MRFLILFCAISALNATIFPFGKLNATMKMHQNVTVIQDPAVPFKRFGVVYYWTGNFKHNSSTPKKCIFLRAHPDWPFGEHLLPNGSVVHGVEFGCTNDDLCRKYRCDKSLSSGLIWCALLLTSSVVSLAIIIRYIIGRRKHQGRTEQDTEMRAYIPIVVVNQGSNGHLEVPPQMFPIA</sequence>
<feature type="chain" id="PRO_5012746230" evidence="2">
    <location>
        <begin position="16"/>
        <end position="178"/>
    </location>
</feature>
<dbReference type="AlphaFoldDB" id="A0A1I7V1Y7"/>
<keyword evidence="1" id="KW-0472">Membrane</keyword>
<protein>
    <submittedName>
        <fullName evidence="5">CX domain-containing protein</fullName>
    </submittedName>
</protein>
<keyword evidence="4" id="KW-1185">Reference proteome</keyword>
<dbReference type="InterPro" id="IPR002619">
    <property type="entry name" value="CX"/>
</dbReference>
<keyword evidence="2" id="KW-0732">Signal</keyword>
<dbReference type="Pfam" id="PF01705">
    <property type="entry name" value="CX"/>
    <property type="match status" value="1"/>
</dbReference>
<reference evidence="5" key="1">
    <citation type="submission" date="2016-11" db="UniProtKB">
        <authorList>
            <consortium name="WormBaseParasite"/>
        </authorList>
    </citation>
    <scope>IDENTIFICATION</scope>
</reference>
<accession>A0A1I7V1Y7</accession>
<proteinExistence type="predicted"/>
<evidence type="ECO:0000313" key="4">
    <source>
        <dbReference type="Proteomes" id="UP000095282"/>
    </source>
</evidence>
<dbReference type="PANTHER" id="PTHR47520">
    <property type="entry name" value="CX DOMAIN-CONTAINING PROTEIN-RELATED"/>
    <property type="match status" value="1"/>
</dbReference>
<dbReference type="Proteomes" id="UP000095282">
    <property type="component" value="Unplaced"/>
</dbReference>
<dbReference type="eggNOG" id="KOG4297">
    <property type="taxonomic scope" value="Eukaryota"/>
</dbReference>
<dbReference type="STRING" id="1561998.A0A1I7V1Y7"/>
<keyword evidence="1" id="KW-0812">Transmembrane</keyword>
<dbReference type="WBParaSite" id="Csp11.Scaffold630.g21583.t1">
    <property type="protein sequence ID" value="Csp11.Scaffold630.g21583.t1"/>
    <property type="gene ID" value="Csp11.Scaffold630.g21583"/>
</dbReference>